<gene>
    <name evidence="1" type="ORF">ETEE_3285</name>
</gene>
<proteinExistence type="predicted"/>
<dbReference type="KEGG" id="ete:ETEE_3285"/>
<protein>
    <submittedName>
        <fullName evidence="1">Uncharacterized protein</fullName>
    </submittedName>
</protein>
<accession>A0A076LW35</accession>
<evidence type="ECO:0000313" key="2">
    <source>
        <dbReference type="Proteomes" id="UP000028681"/>
    </source>
</evidence>
<dbReference type="EMBL" id="CP006664">
    <property type="protein sequence ID" value="AIJ09709.1"/>
    <property type="molecule type" value="Genomic_DNA"/>
</dbReference>
<dbReference type="Proteomes" id="UP000028681">
    <property type="component" value="Chromosome"/>
</dbReference>
<evidence type="ECO:0000313" key="1">
    <source>
        <dbReference type="EMBL" id="AIJ09709.1"/>
    </source>
</evidence>
<sequence>MRRCRIRDRIPPLRYRLSKRPQHCHWFRTNNKFIHAFEDKKFSEAA</sequence>
<dbReference type="HOGENOM" id="CLU_3183095_0_0_6"/>
<reference evidence="1 2" key="1">
    <citation type="journal article" date="2012" name="PLoS ONE">
        <title>Edwardsiella comparative phylogenomics reveal the new intra/inter-species taxonomic relationships, virulence evolution and niche adaptation mechanisms.</title>
        <authorList>
            <person name="Yang M."/>
            <person name="Lv Y."/>
            <person name="Xiao J."/>
            <person name="Wu H."/>
            <person name="Zheng H."/>
            <person name="Liu Q."/>
            <person name="Zhang Y."/>
            <person name="Wang Q."/>
        </authorList>
    </citation>
    <scope>NUCLEOTIDE SEQUENCE [LARGE SCALE GENOMIC DNA]</scope>
    <source>
        <strain evidence="2">080813</strain>
    </source>
</reference>
<organism evidence="1 2">
    <name type="scientific">Edwardsiella anguillarum ET080813</name>
    <dbReference type="NCBI Taxonomy" id="667120"/>
    <lineage>
        <taxon>Bacteria</taxon>
        <taxon>Pseudomonadati</taxon>
        <taxon>Pseudomonadota</taxon>
        <taxon>Gammaproteobacteria</taxon>
        <taxon>Enterobacterales</taxon>
        <taxon>Hafniaceae</taxon>
        <taxon>Edwardsiella</taxon>
    </lineage>
</organism>
<dbReference type="AlphaFoldDB" id="A0A076LW35"/>
<name>A0A076LW35_9GAMM</name>